<dbReference type="PRINTS" id="PR00419">
    <property type="entry name" value="ADXRDTASE"/>
</dbReference>
<dbReference type="SUPFAM" id="SSF54373">
    <property type="entry name" value="FAD-linked reductases, C-terminal domain"/>
    <property type="match status" value="1"/>
</dbReference>
<accession>A0A914V6U1</accession>
<dbReference type="GO" id="GO:0046592">
    <property type="term" value="F:polyamine oxidase activity"/>
    <property type="evidence" value="ECO:0007669"/>
    <property type="project" value="TreeGrafter"/>
</dbReference>
<keyword evidence="8" id="KW-0732">Signal</keyword>
<sequence length="498" mass="54648">MKTAKVNIALLFLFSVTENMQHTAAIPSKTTNSKNSSIAIIGAGVAGLAAASRLIELGFTDVTIFEAQDRIGGRVFPVPFESGYLQMGAEYINGRNNPIYKIAQSLNILDKEENDAMDSYDPLKDATFYSGNCALAQSSIDKFLKFIAPLEKKFTKRATEGDEADKAESIGHLYGEEYKKFAAEHAKLPKDKDVYDAMSHFYQAYYYEAEWAADWNDLSLINFAQDNCSDPVDPVQIMNKQGYKAVLDHISANIPSSSIKLNSRVASIDYSGSGVRINLTSGPQKKQFQKVIVTVSLGHLKKFAKTMFYPSLPQAKQKAIDKLGFGAIGKLFLVYKKPWWDPEMTSLVTVAVENCANSTAADKLFHTFELIPWNKNVLLGWLSGPGPAAIDAMSDNKVSTTVTSLFRRMLKNGTIPAPTKIFRNQWTTNPLFGGTYSYISVAAAKTGLSLNDQLAAPIVVDGVARVLFAGEATHEDVYATVIGAYSSGRREAERLAKN</sequence>
<dbReference type="PANTHER" id="PTHR10742:SF405">
    <property type="entry name" value="PEROXISOMAL N(1)-ACETYL-SPERMINE_SPERMIDINE OXIDASE"/>
    <property type="match status" value="1"/>
</dbReference>
<dbReference type="GO" id="GO:0005737">
    <property type="term" value="C:cytoplasm"/>
    <property type="evidence" value="ECO:0007669"/>
    <property type="project" value="UniProtKB-SubCell"/>
</dbReference>
<protein>
    <submittedName>
        <fullName evidence="11">Amine oxidase domain-containing protein</fullName>
    </submittedName>
</protein>
<dbReference type="AlphaFoldDB" id="A0A914V6U1"/>
<dbReference type="PANTHER" id="PTHR10742">
    <property type="entry name" value="FLAVIN MONOAMINE OXIDASE"/>
    <property type="match status" value="1"/>
</dbReference>
<evidence type="ECO:0000256" key="6">
    <source>
        <dbReference type="ARBA" id="ARBA00022827"/>
    </source>
</evidence>
<keyword evidence="4" id="KW-0963">Cytoplasm</keyword>
<evidence type="ECO:0000256" key="4">
    <source>
        <dbReference type="ARBA" id="ARBA00022490"/>
    </source>
</evidence>
<dbReference type="Pfam" id="PF01593">
    <property type="entry name" value="Amino_oxidase"/>
    <property type="match status" value="1"/>
</dbReference>
<comment type="subcellular location">
    <subcellularLocation>
        <location evidence="2">Cytoplasm</location>
    </subcellularLocation>
</comment>
<comment type="similarity">
    <text evidence="3">Belongs to the flavin monoamine oxidase family.</text>
</comment>
<organism evidence="10 11">
    <name type="scientific">Plectus sambesii</name>
    <dbReference type="NCBI Taxonomy" id="2011161"/>
    <lineage>
        <taxon>Eukaryota</taxon>
        <taxon>Metazoa</taxon>
        <taxon>Ecdysozoa</taxon>
        <taxon>Nematoda</taxon>
        <taxon>Chromadorea</taxon>
        <taxon>Plectida</taxon>
        <taxon>Plectina</taxon>
        <taxon>Plectoidea</taxon>
        <taxon>Plectidae</taxon>
        <taxon>Plectus</taxon>
    </lineage>
</organism>
<keyword evidence="7" id="KW-0560">Oxidoreductase</keyword>
<dbReference type="WBParaSite" id="PSAMB.scaffold1608size29466.g13986.t1">
    <property type="protein sequence ID" value="PSAMB.scaffold1608size29466.g13986.t1"/>
    <property type="gene ID" value="PSAMB.scaffold1608size29466.g13986"/>
</dbReference>
<dbReference type="Proteomes" id="UP000887566">
    <property type="component" value="Unplaced"/>
</dbReference>
<keyword evidence="6" id="KW-0274">FAD</keyword>
<comment type="cofactor">
    <cofactor evidence="1">
        <name>FAD</name>
        <dbReference type="ChEBI" id="CHEBI:57692"/>
    </cofactor>
</comment>
<evidence type="ECO:0000259" key="9">
    <source>
        <dbReference type="Pfam" id="PF01593"/>
    </source>
</evidence>
<feature type="chain" id="PRO_5037688883" evidence="8">
    <location>
        <begin position="26"/>
        <end position="498"/>
    </location>
</feature>
<dbReference type="SUPFAM" id="SSF51905">
    <property type="entry name" value="FAD/NAD(P)-binding domain"/>
    <property type="match status" value="1"/>
</dbReference>
<dbReference type="InterPro" id="IPR036188">
    <property type="entry name" value="FAD/NAD-bd_sf"/>
</dbReference>
<evidence type="ECO:0000256" key="2">
    <source>
        <dbReference type="ARBA" id="ARBA00004496"/>
    </source>
</evidence>
<evidence type="ECO:0000313" key="11">
    <source>
        <dbReference type="WBParaSite" id="PSAMB.scaffold1608size29466.g13986.t1"/>
    </source>
</evidence>
<evidence type="ECO:0000256" key="8">
    <source>
        <dbReference type="SAM" id="SignalP"/>
    </source>
</evidence>
<reference evidence="11" key="1">
    <citation type="submission" date="2022-11" db="UniProtKB">
        <authorList>
            <consortium name="WormBaseParasite"/>
        </authorList>
    </citation>
    <scope>IDENTIFICATION</scope>
</reference>
<name>A0A914V6U1_9BILA</name>
<evidence type="ECO:0000256" key="3">
    <source>
        <dbReference type="ARBA" id="ARBA00005995"/>
    </source>
</evidence>
<keyword evidence="10" id="KW-1185">Reference proteome</keyword>
<evidence type="ECO:0000256" key="1">
    <source>
        <dbReference type="ARBA" id="ARBA00001974"/>
    </source>
</evidence>
<feature type="domain" description="Amine oxidase" evidence="9">
    <location>
        <begin position="45"/>
        <end position="495"/>
    </location>
</feature>
<keyword evidence="5" id="KW-0285">Flavoprotein</keyword>
<dbReference type="InterPro" id="IPR002937">
    <property type="entry name" value="Amino_oxidase"/>
</dbReference>
<proteinExistence type="inferred from homology"/>
<evidence type="ECO:0000256" key="7">
    <source>
        <dbReference type="ARBA" id="ARBA00023002"/>
    </source>
</evidence>
<dbReference type="Gene3D" id="3.90.660.10">
    <property type="match status" value="1"/>
</dbReference>
<evidence type="ECO:0000313" key="10">
    <source>
        <dbReference type="Proteomes" id="UP000887566"/>
    </source>
</evidence>
<evidence type="ECO:0000256" key="5">
    <source>
        <dbReference type="ARBA" id="ARBA00022630"/>
    </source>
</evidence>
<dbReference type="Gene3D" id="3.50.50.60">
    <property type="entry name" value="FAD/NAD(P)-binding domain"/>
    <property type="match status" value="1"/>
</dbReference>
<dbReference type="InterPro" id="IPR050281">
    <property type="entry name" value="Flavin_monoamine_oxidase"/>
</dbReference>
<feature type="signal peptide" evidence="8">
    <location>
        <begin position="1"/>
        <end position="25"/>
    </location>
</feature>